<dbReference type="EMBL" id="JAPQKH010000004">
    <property type="protein sequence ID" value="KAJ5100644.1"/>
    <property type="molecule type" value="Genomic_DNA"/>
</dbReference>
<dbReference type="Pfam" id="PF01370">
    <property type="entry name" value="Epimerase"/>
    <property type="match status" value="1"/>
</dbReference>
<reference evidence="2" key="1">
    <citation type="submission" date="2022-11" db="EMBL/GenBank/DDBJ databases">
        <authorList>
            <person name="Petersen C."/>
        </authorList>
    </citation>
    <scope>NUCLEOTIDE SEQUENCE</scope>
    <source>
        <strain evidence="2">IBT 30069</strain>
    </source>
</reference>
<dbReference type="PANTHER" id="PTHR43103">
    <property type="entry name" value="NUCLEOSIDE-DIPHOSPHATE-SUGAR EPIMERASE"/>
    <property type="match status" value="1"/>
</dbReference>
<dbReference type="InterPro" id="IPR001509">
    <property type="entry name" value="Epimerase_deHydtase"/>
</dbReference>
<keyword evidence="3" id="KW-1185">Reference proteome</keyword>
<dbReference type="OrthoDB" id="202470at2759"/>
<feature type="domain" description="NAD-dependent epimerase/dehydratase" evidence="1">
    <location>
        <begin position="5"/>
        <end position="198"/>
    </location>
</feature>
<dbReference type="SUPFAM" id="SSF51735">
    <property type="entry name" value="NAD(P)-binding Rossmann-fold domains"/>
    <property type="match status" value="1"/>
</dbReference>
<dbReference type="InterPro" id="IPR036291">
    <property type="entry name" value="NAD(P)-bd_dom_sf"/>
</dbReference>
<evidence type="ECO:0000259" key="1">
    <source>
        <dbReference type="Pfam" id="PF01370"/>
    </source>
</evidence>
<sequence>MGKRIIVTGGSGKAGQHIIQYLLDQGHDILNLDLVPLPAPLSDRVHTMRVDLTDAGQAYSAFGSHFHLTEPFREPLGLLPDAVIHLASYARNMLVPDTETFRCNTTSQYNVIEAASRLGIKKIVLASSVSVYGIAYAEGDVEYPSFPVDEEIDVNPMDTYAISKMCGERVARGYARRYGSDIYVLRIGRIVSPEEYKEEMFDSYVKKPDGWAAHGWSYIDSRDLGQICDLAVQKAGLGFQVFNAVNDEITNYESSTTEFLKRVFPNTPFTREMGPREAPLANKKIRELLGFRQNHPWQKYYE</sequence>
<evidence type="ECO:0000313" key="3">
    <source>
        <dbReference type="Proteomes" id="UP001149165"/>
    </source>
</evidence>
<dbReference type="PANTHER" id="PTHR43103:SF6">
    <property type="entry name" value="PUTATIVE-RELATED"/>
    <property type="match status" value="1"/>
</dbReference>
<dbReference type="CDD" id="cd08946">
    <property type="entry name" value="SDR_e"/>
    <property type="match status" value="1"/>
</dbReference>
<proteinExistence type="predicted"/>
<protein>
    <recommendedName>
        <fullName evidence="1">NAD-dependent epimerase/dehydratase domain-containing protein</fullName>
    </recommendedName>
</protein>
<dbReference type="Gene3D" id="3.40.50.720">
    <property type="entry name" value="NAD(P)-binding Rossmann-like Domain"/>
    <property type="match status" value="1"/>
</dbReference>
<dbReference type="AlphaFoldDB" id="A0A9W9FIA3"/>
<gene>
    <name evidence="2" type="ORF">N7456_006696</name>
</gene>
<comment type="caution">
    <text evidence="2">The sequence shown here is derived from an EMBL/GenBank/DDBJ whole genome shotgun (WGS) entry which is preliminary data.</text>
</comment>
<accession>A0A9W9FIA3</accession>
<organism evidence="2 3">
    <name type="scientific">Penicillium angulare</name>
    <dbReference type="NCBI Taxonomy" id="116970"/>
    <lineage>
        <taxon>Eukaryota</taxon>
        <taxon>Fungi</taxon>
        <taxon>Dikarya</taxon>
        <taxon>Ascomycota</taxon>
        <taxon>Pezizomycotina</taxon>
        <taxon>Eurotiomycetes</taxon>
        <taxon>Eurotiomycetidae</taxon>
        <taxon>Eurotiales</taxon>
        <taxon>Aspergillaceae</taxon>
        <taxon>Penicillium</taxon>
    </lineage>
</organism>
<evidence type="ECO:0000313" key="2">
    <source>
        <dbReference type="EMBL" id="KAJ5100644.1"/>
    </source>
</evidence>
<reference evidence="2" key="2">
    <citation type="journal article" date="2023" name="IMA Fungus">
        <title>Comparative genomic study of the Penicillium genus elucidates a diverse pangenome and 15 lateral gene transfer events.</title>
        <authorList>
            <person name="Petersen C."/>
            <person name="Sorensen T."/>
            <person name="Nielsen M.R."/>
            <person name="Sondergaard T.E."/>
            <person name="Sorensen J.L."/>
            <person name="Fitzpatrick D.A."/>
            <person name="Frisvad J.C."/>
            <person name="Nielsen K.L."/>
        </authorList>
    </citation>
    <scope>NUCLEOTIDE SEQUENCE</scope>
    <source>
        <strain evidence="2">IBT 30069</strain>
    </source>
</reference>
<name>A0A9W9FIA3_9EURO</name>
<dbReference type="Proteomes" id="UP001149165">
    <property type="component" value="Unassembled WGS sequence"/>
</dbReference>